<keyword evidence="5" id="KW-0963">Cytoplasm</keyword>
<dbReference type="NCBIfam" id="TIGR00466">
    <property type="entry name" value="kdsB"/>
    <property type="match status" value="1"/>
</dbReference>
<dbReference type="SUPFAM" id="SSF53448">
    <property type="entry name" value="Nucleotide-diphospho-sugar transferases"/>
    <property type="match status" value="1"/>
</dbReference>
<dbReference type="EC" id="2.7.7.38" evidence="5"/>
<dbReference type="KEGG" id="ipa:Isop_0530"/>
<name>E8QZJ6_ISOPI</name>
<comment type="pathway">
    <text evidence="5">Bacterial outer membrane biogenesis; lipopolysaccharide biosynthesis.</text>
</comment>
<dbReference type="EMBL" id="CP002353">
    <property type="protein sequence ID" value="ADV61123.1"/>
    <property type="molecule type" value="Genomic_DNA"/>
</dbReference>
<dbReference type="InParanoid" id="E8QZJ6"/>
<gene>
    <name evidence="5" type="primary">kdsB</name>
    <name evidence="6" type="ordered locus">Isop_0530</name>
</gene>
<organism evidence="6 7">
    <name type="scientific">Isosphaera pallida (strain ATCC 43644 / DSM 9630 / IS1B)</name>
    <dbReference type="NCBI Taxonomy" id="575540"/>
    <lineage>
        <taxon>Bacteria</taxon>
        <taxon>Pseudomonadati</taxon>
        <taxon>Planctomycetota</taxon>
        <taxon>Planctomycetia</taxon>
        <taxon>Isosphaerales</taxon>
        <taxon>Isosphaeraceae</taxon>
        <taxon>Isosphaera</taxon>
    </lineage>
</organism>
<dbReference type="Proteomes" id="UP000008631">
    <property type="component" value="Chromosome"/>
</dbReference>
<evidence type="ECO:0000256" key="5">
    <source>
        <dbReference type="HAMAP-Rule" id="MF_00057"/>
    </source>
</evidence>
<dbReference type="HOGENOM" id="CLU_065038_0_1_0"/>
<evidence type="ECO:0000256" key="1">
    <source>
        <dbReference type="ARBA" id="ARBA00004370"/>
    </source>
</evidence>
<dbReference type="AlphaFoldDB" id="E8QZJ6"/>
<dbReference type="PANTHER" id="PTHR42866">
    <property type="entry name" value="3-DEOXY-MANNO-OCTULOSONATE CYTIDYLYLTRANSFERASE"/>
    <property type="match status" value="1"/>
</dbReference>
<dbReference type="OrthoDB" id="9815559at2"/>
<dbReference type="eggNOG" id="COG1212">
    <property type="taxonomic scope" value="Bacteria"/>
</dbReference>
<proteinExistence type="inferred from homology"/>
<protein>
    <recommendedName>
        <fullName evidence="5">3-deoxy-manno-octulosonate cytidylyltransferase</fullName>
        <ecNumber evidence="5">2.7.7.38</ecNumber>
    </recommendedName>
    <alternativeName>
        <fullName evidence="5">CMP-2-keto-3-deoxyoctulosonic acid synthase</fullName>
        <shortName evidence="5">CKS</shortName>
        <shortName evidence="5">CMP-KDO synthase</shortName>
    </alternativeName>
</protein>
<evidence type="ECO:0000313" key="7">
    <source>
        <dbReference type="Proteomes" id="UP000008631"/>
    </source>
</evidence>
<keyword evidence="2 5" id="KW-0808">Transferase</keyword>
<dbReference type="UniPathway" id="UPA00358">
    <property type="reaction ID" value="UER00476"/>
</dbReference>
<dbReference type="Gene3D" id="3.90.550.10">
    <property type="entry name" value="Spore Coat Polysaccharide Biosynthesis Protein SpsA, Chain A"/>
    <property type="match status" value="1"/>
</dbReference>
<dbReference type="GO" id="GO:0005829">
    <property type="term" value="C:cytosol"/>
    <property type="evidence" value="ECO:0007669"/>
    <property type="project" value="TreeGrafter"/>
</dbReference>
<dbReference type="FunFam" id="3.90.550.10:FF:000011">
    <property type="entry name" value="3-deoxy-manno-octulosonate cytidylyltransferase"/>
    <property type="match status" value="1"/>
</dbReference>
<evidence type="ECO:0000256" key="4">
    <source>
        <dbReference type="ARBA" id="ARBA00022985"/>
    </source>
</evidence>
<dbReference type="HAMAP" id="MF_00057">
    <property type="entry name" value="KdsB"/>
    <property type="match status" value="1"/>
</dbReference>
<dbReference type="GO" id="GO:0033468">
    <property type="term" value="P:CMP-keto-3-deoxy-D-manno-octulosonic acid biosynthetic process"/>
    <property type="evidence" value="ECO:0007669"/>
    <property type="project" value="UniProtKB-UniRule"/>
</dbReference>
<dbReference type="InterPro" id="IPR003329">
    <property type="entry name" value="Cytidylyl_trans"/>
</dbReference>
<dbReference type="UniPathway" id="UPA00030"/>
<comment type="pathway">
    <text evidence="5">Nucleotide-sugar biosynthesis; CMP-3-deoxy-D-manno-octulosonate biosynthesis; CMP-3-deoxy-D-manno-octulosonate from 3-deoxy-D-manno-octulosonate and CTP: step 1/1.</text>
</comment>
<comment type="subcellular location">
    <subcellularLocation>
        <location evidence="5">Cytoplasm</location>
    </subcellularLocation>
    <subcellularLocation>
        <location evidence="1">Membrane</location>
    </subcellularLocation>
</comment>
<keyword evidence="7" id="KW-1185">Reference proteome</keyword>
<dbReference type="GO" id="GO:0008690">
    <property type="term" value="F:3-deoxy-manno-octulosonate cytidylyltransferase activity"/>
    <property type="evidence" value="ECO:0007669"/>
    <property type="project" value="UniProtKB-UniRule"/>
</dbReference>
<dbReference type="NCBIfam" id="NF003950">
    <property type="entry name" value="PRK05450.1-3"/>
    <property type="match status" value="1"/>
</dbReference>
<dbReference type="InterPro" id="IPR004528">
    <property type="entry name" value="KdsB"/>
</dbReference>
<evidence type="ECO:0000256" key="3">
    <source>
        <dbReference type="ARBA" id="ARBA00022695"/>
    </source>
</evidence>
<dbReference type="Pfam" id="PF02348">
    <property type="entry name" value="CTP_transf_3"/>
    <property type="match status" value="1"/>
</dbReference>
<reference evidence="6 7" key="1">
    <citation type="journal article" date="2011" name="Stand. Genomic Sci.">
        <title>Complete genome sequence of Isosphaera pallida type strain (IS1B).</title>
        <authorList>
            <consortium name="US DOE Joint Genome Institute (JGI-PGF)"/>
            <person name="Goker M."/>
            <person name="Cleland D."/>
            <person name="Saunders E."/>
            <person name="Lapidus A."/>
            <person name="Nolan M."/>
            <person name="Lucas S."/>
            <person name="Hammon N."/>
            <person name="Deshpande S."/>
            <person name="Cheng J.F."/>
            <person name="Tapia R."/>
            <person name="Han C."/>
            <person name="Goodwin L."/>
            <person name="Pitluck S."/>
            <person name="Liolios K."/>
            <person name="Pagani I."/>
            <person name="Ivanova N."/>
            <person name="Mavromatis K."/>
            <person name="Pati A."/>
            <person name="Chen A."/>
            <person name="Palaniappan K."/>
            <person name="Land M."/>
            <person name="Hauser L."/>
            <person name="Chang Y.J."/>
            <person name="Jeffries C.D."/>
            <person name="Detter J.C."/>
            <person name="Beck B."/>
            <person name="Woyke T."/>
            <person name="Bristow J."/>
            <person name="Eisen J.A."/>
            <person name="Markowitz V."/>
            <person name="Hugenholtz P."/>
            <person name="Kyrpides N.C."/>
            <person name="Klenk H.P."/>
        </authorList>
    </citation>
    <scope>NUCLEOTIDE SEQUENCE [LARGE SCALE GENOMIC DNA]</scope>
    <source>
        <strain evidence="7">ATCC 43644 / DSM 9630 / IS1B</strain>
    </source>
</reference>
<dbReference type="STRING" id="575540.Isop_0530"/>
<comment type="similarity">
    <text evidence="5">Belongs to the KdsB family.</text>
</comment>
<dbReference type="NCBIfam" id="NF003952">
    <property type="entry name" value="PRK05450.1-5"/>
    <property type="match status" value="1"/>
</dbReference>
<evidence type="ECO:0000256" key="2">
    <source>
        <dbReference type="ARBA" id="ARBA00022679"/>
    </source>
</evidence>
<comment type="catalytic activity">
    <reaction evidence="5">
        <text>3-deoxy-alpha-D-manno-oct-2-ulosonate + CTP = CMP-3-deoxy-beta-D-manno-octulosonate + diphosphate</text>
        <dbReference type="Rhea" id="RHEA:23448"/>
        <dbReference type="ChEBI" id="CHEBI:33019"/>
        <dbReference type="ChEBI" id="CHEBI:37563"/>
        <dbReference type="ChEBI" id="CHEBI:85986"/>
        <dbReference type="ChEBI" id="CHEBI:85987"/>
        <dbReference type="EC" id="2.7.7.38"/>
    </reaction>
</comment>
<dbReference type="RefSeq" id="WP_013563412.1">
    <property type="nucleotide sequence ID" value="NC_014962.1"/>
</dbReference>
<keyword evidence="4 5" id="KW-0448">Lipopolysaccharide biosynthesis</keyword>
<dbReference type="GO" id="GO:0009103">
    <property type="term" value="P:lipopolysaccharide biosynthetic process"/>
    <property type="evidence" value="ECO:0007669"/>
    <property type="project" value="UniProtKB-UniRule"/>
</dbReference>
<dbReference type="InterPro" id="IPR029044">
    <property type="entry name" value="Nucleotide-diphossugar_trans"/>
</dbReference>
<keyword evidence="3 5" id="KW-0548">Nucleotidyltransferase</keyword>
<dbReference type="FunCoup" id="E8QZJ6">
    <property type="interactions" value="380"/>
</dbReference>
<dbReference type="CDD" id="cd02517">
    <property type="entry name" value="CMP-KDO-Synthetase"/>
    <property type="match status" value="1"/>
</dbReference>
<comment type="function">
    <text evidence="5">Activates KDO (a required 8-carbon sugar) for incorporation into bacterial lipopolysaccharide in Gram-negative bacteria.</text>
</comment>
<dbReference type="PANTHER" id="PTHR42866:SF2">
    <property type="entry name" value="3-DEOXY-MANNO-OCTULOSONATE CYTIDYLYLTRANSFERASE, MITOCHONDRIAL"/>
    <property type="match status" value="1"/>
</dbReference>
<accession>E8QZJ6</accession>
<evidence type="ECO:0000313" key="6">
    <source>
        <dbReference type="EMBL" id="ADV61123.1"/>
    </source>
</evidence>
<sequence>MKTVGIIPARYASTRLPGKPLLSETGRPLIVHVLDAAARARRLDQVIVATDDLRIAQAVTDHGGRAVLTRSDHPTGSDRVAEVAAQLTEVDLIVNLQGDEPEVAGASIDLLVDLLADHPEVPMATLAAPIVDRAVYDDPSCVKVVRAANGRALYFSRAPIPHHRDAPSLRGVTPEHPWGLLHIGIYAYRREFLLGLAQVPPSPLEETEKLEQLRVLEAGHPILVGVVPERSVGIDTPEDYRRFVERWRAGRVQAA</sequence>
<dbReference type="NCBIfam" id="NF009905">
    <property type="entry name" value="PRK13368.1"/>
    <property type="match status" value="1"/>
</dbReference>
<dbReference type="GO" id="GO:0016020">
    <property type="term" value="C:membrane"/>
    <property type="evidence" value="ECO:0007669"/>
    <property type="project" value="UniProtKB-SubCell"/>
</dbReference>